<evidence type="ECO:0000313" key="1">
    <source>
        <dbReference type="EMBL" id="KDR73369.1"/>
    </source>
</evidence>
<dbReference type="InterPro" id="IPR041078">
    <property type="entry name" value="Plavaka"/>
</dbReference>
<dbReference type="OrthoDB" id="3239511at2759"/>
<organism evidence="1 2">
    <name type="scientific">Galerina marginata (strain CBS 339.88)</name>
    <dbReference type="NCBI Taxonomy" id="685588"/>
    <lineage>
        <taxon>Eukaryota</taxon>
        <taxon>Fungi</taxon>
        <taxon>Dikarya</taxon>
        <taxon>Basidiomycota</taxon>
        <taxon>Agaricomycotina</taxon>
        <taxon>Agaricomycetes</taxon>
        <taxon>Agaricomycetidae</taxon>
        <taxon>Agaricales</taxon>
        <taxon>Agaricineae</taxon>
        <taxon>Strophariaceae</taxon>
        <taxon>Galerina</taxon>
    </lineage>
</organism>
<feature type="non-terminal residue" evidence="1">
    <location>
        <position position="1"/>
    </location>
</feature>
<evidence type="ECO:0000313" key="2">
    <source>
        <dbReference type="Proteomes" id="UP000027222"/>
    </source>
</evidence>
<reference evidence="2" key="1">
    <citation type="journal article" date="2014" name="Proc. Natl. Acad. Sci. U.S.A.">
        <title>Extensive sampling of basidiomycete genomes demonstrates inadequacy of the white-rot/brown-rot paradigm for wood decay fungi.</title>
        <authorList>
            <person name="Riley R."/>
            <person name="Salamov A.A."/>
            <person name="Brown D.W."/>
            <person name="Nagy L.G."/>
            <person name="Floudas D."/>
            <person name="Held B.W."/>
            <person name="Levasseur A."/>
            <person name="Lombard V."/>
            <person name="Morin E."/>
            <person name="Otillar R."/>
            <person name="Lindquist E.A."/>
            <person name="Sun H."/>
            <person name="LaButti K.M."/>
            <person name="Schmutz J."/>
            <person name="Jabbour D."/>
            <person name="Luo H."/>
            <person name="Baker S.E."/>
            <person name="Pisabarro A.G."/>
            <person name="Walton J.D."/>
            <person name="Blanchette R.A."/>
            <person name="Henrissat B."/>
            <person name="Martin F."/>
            <person name="Cullen D."/>
            <person name="Hibbett D.S."/>
            <person name="Grigoriev I.V."/>
        </authorList>
    </citation>
    <scope>NUCLEOTIDE SEQUENCE [LARGE SCALE GENOMIC DNA]</scope>
    <source>
        <strain evidence="2">CBS 339.88</strain>
    </source>
</reference>
<proteinExistence type="predicted"/>
<gene>
    <name evidence="1" type="ORF">GALMADRAFT_72471</name>
</gene>
<sequence length="532" mass="59935">DPGDPDERDSKESLEYAHFKRTVYQKVASKVFSSLRRRSHSGEAMQCGDGVNRVLHPGILINSLDGEEANCFCACRASSKANYPCPKCLVRKDQMYNVTGSFEARTSDSMRSVILRASQASTKTEKEKILQAFGLHDIQHFLWDFRFSDPYAASSYDTLHSDDLGKWGKHMWELLLTHFSNVSTTTFGDGQAFYDILKVFFNHKSYKSATRSKLCKTYNKNPNFPKQHAVDHVIAEIRAKGTTDNYGTRVGEGFQQESSQAYDQTNGKNAEDQMAKIDEKQEAIAKIRMAIDNDVAARAKIAAEAGISSGDFEEDSLPILAQSAWAAPNNVDGQSPHWKFGSPEKPINSRALDTEISGLGDSTIKDFDERLRDFLSSCLPDEAIRYEDQILIRLYKFASLTYQSCENWTESRDILRCSRHFHGQERYDCILSESDNPALQFSRLKALIRCKLPSGRLVDIALVHKFNSHGKWKPNTIWDGCIVLEEDKLSSFLLMDEAVRGALLAPAFGSKNEVLHYFVDTTDGDMFLRAGN</sequence>
<protein>
    <submittedName>
        <fullName evidence="1">Uncharacterized protein</fullName>
    </submittedName>
</protein>
<dbReference type="HOGENOM" id="CLU_009122_4_0_1"/>
<keyword evidence="2" id="KW-1185">Reference proteome</keyword>
<name>A0A067T0B1_GALM3</name>
<dbReference type="STRING" id="685588.A0A067T0B1"/>
<dbReference type="Proteomes" id="UP000027222">
    <property type="component" value="Unassembled WGS sequence"/>
</dbReference>
<accession>A0A067T0B1</accession>
<dbReference type="AlphaFoldDB" id="A0A067T0B1"/>
<dbReference type="Pfam" id="PF18759">
    <property type="entry name" value="Plavaka"/>
    <property type="match status" value="1"/>
</dbReference>
<dbReference type="EMBL" id="KL142386">
    <property type="protein sequence ID" value="KDR73369.1"/>
    <property type="molecule type" value="Genomic_DNA"/>
</dbReference>